<feature type="domain" description="EGF-like" evidence="5">
    <location>
        <begin position="6"/>
        <end position="42"/>
    </location>
</feature>
<dbReference type="OrthoDB" id="6423127at2759"/>
<dbReference type="CDD" id="cd00054">
    <property type="entry name" value="EGF_CA"/>
    <property type="match status" value="1"/>
</dbReference>
<feature type="non-terminal residue" evidence="6">
    <location>
        <position position="1"/>
    </location>
</feature>
<evidence type="ECO:0000313" key="8">
    <source>
        <dbReference type="Proteomes" id="UP000887013"/>
    </source>
</evidence>
<evidence type="ECO:0000256" key="1">
    <source>
        <dbReference type="ARBA" id="ARBA00022536"/>
    </source>
</evidence>
<dbReference type="FunFam" id="2.10.25.10:FF:000095">
    <property type="entry name" value="Notch, isoform B"/>
    <property type="match status" value="1"/>
</dbReference>
<dbReference type="Gene3D" id="2.10.25.10">
    <property type="entry name" value="Laminin"/>
    <property type="match status" value="1"/>
</dbReference>
<proteinExistence type="predicted"/>
<comment type="caution">
    <text evidence="6">The sequence shown here is derived from an EMBL/GenBank/DDBJ whole genome shotgun (WGS) entry which is preliminary data.</text>
</comment>
<evidence type="ECO:0000256" key="2">
    <source>
        <dbReference type="ARBA" id="ARBA00022737"/>
    </source>
</evidence>
<protein>
    <recommendedName>
        <fullName evidence="5">EGF-like domain-containing protein</fullName>
    </recommendedName>
</protein>
<dbReference type="PROSITE" id="PS50026">
    <property type="entry name" value="EGF_3"/>
    <property type="match status" value="1"/>
</dbReference>
<keyword evidence="2" id="KW-0677">Repeat</keyword>
<dbReference type="EMBL" id="BMAW01038675">
    <property type="protein sequence ID" value="GFU53019.1"/>
    <property type="molecule type" value="Genomic_DNA"/>
</dbReference>
<evidence type="ECO:0000313" key="7">
    <source>
        <dbReference type="EMBL" id="GFU53019.1"/>
    </source>
</evidence>
<evidence type="ECO:0000256" key="3">
    <source>
        <dbReference type="ARBA" id="ARBA00023157"/>
    </source>
</evidence>
<keyword evidence="3 4" id="KW-1015">Disulfide bond</keyword>
<evidence type="ECO:0000256" key="4">
    <source>
        <dbReference type="PROSITE-ProRule" id="PRU00076"/>
    </source>
</evidence>
<evidence type="ECO:0000313" key="6">
    <source>
        <dbReference type="EMBL" id="GFS57538.1"/>
    </source>
</evidence>
<dbReference type="SUPFAM" id="SSF57196">
    <property type="entry name" value="EGF/Laminin"/>
    <property type="match status" value="1"/>
</dbReference>
<dbReference type="InterPro" id="IPR000742">
    <property type="entry name" value="EGF"/>
</dbReference>
<dbReference type="InterPro" id="IPR051022">
    <property type="entry name" value="Notch_Cell-Fate_Det"/>
</dbReference>
<name>A0A8X6ISN6_NEPPI</name>
<keyword evidence="1 4" id="KW-0245">EGF-like domain</keyword>
<dbReference type="PROSITE" id="PS01186">
    <property type="entry name" value="EGF_2"/>
    <property type="match status" value="1"/>
</dbReference>
<reference evidence="6" key="1">
    <citation type="submission" date="2020-08" db="EMBL/GenBank/DDBJ databases">
        <title>Multicomponent nature underlies the extraordinary mechanical properties of spider dragline silk.</title>
        <authorList>
            <person name="Kono N."/>
            <person name="Nakamura H."/>
            <person name="Mori M."/>
            <person name="Yoshida Y."/>
            <person name="Ohtoshi R."/>
            <person name="Malay A.D."/>
            <person name="Moran D.A.P."/>
            <person name="Tomita M."/>
            <person name="Numata K."/>
            <person name="Arakawa K."/>
        </authorList>
    </citation>
    <scope>NUCLEOTIDE SEQUENCE</scope>
</reference>
<dbReference type="AlphaFoldDB" id="A0A8X6ISN6"/>
<evidence type="ECO:0000259" key="5">
    <source>
        <dbReference type="PROSITE" id="PS50026"/>
    </source>
</evidence>
<dbReference type="PROSITE" id="PS00022">
    <property type="entry name" value="EGF_1"/>
    <property type="match status" value="1"/>
</dbReference>
<organism evidence="6 8">
    <name type="scientific">Nephila pilipes</name>
    <name type="common">Giant wood spider</name>
    <name type="synonym">Nephila maculata</name>
    <dbReference type="NCBI Taxonomy" id="299642"/>
    <lineage>
        <taxon>Eukaryota</taxon>
        <taxon>Metazoa</taxon>
        <taxon>Ecdysozoa</taxon>
        <taxon>Arthropoda</taxon>
        <taxon>Chelicerata</taxon>
        <taxon>Arachnida</taxon>
        <taxon>Araneae</taxon>
        <taxon>Araneomorphae</taxon>
        <taxon>Entelegynae</taxon>
        <taxon>Araneoidea</taxon>
        <taxon>Nephilidae</taxon>
        <taxon>Nephila</taxon>
    </lineage>
</organism>
<comment type="caution">
    <text evidence="4">Lacks conserved residue(s) required for the propagation of feature annotation.</text>
</comment>
<dbReference type="Pfam" id="PF00008">
    <property type="entry name" value="EGF"/>
    <property type="match status" value="1"/>
</dbReference>
<dbReference type="SMART" id="SM00181">
    <property type="entry name" value="EGF"/>
    <property type="match status" value="1"/>
</dbReference>
<dbReference type="EMBL" id="BMAW01092891">
    <property type="protein sequence ID" value="GFS57538.1"/>
    <property type="molecule type" value="Genomic_DNA"/>
</dbReference>
<sequence length="58" mass="6119">MCTSHSIGPCTSEPCLNGGICTVEENTFRCECPIPYSGNTCDKDPCSENPCLNGGTCK</sequence>
<feature type="disulfide bond" evidence="4">
    <location>
        <begin position="32"/>
        <end position="41"/>
    </location>
</feature>
<dbReference type="Proteomes" id="UP000887013">
    <property type="component" value="Unassembled WGS sequence"/>
</dbReference>
<gene>
    <name evidence="6" type="ORF">NPIL_250801</name>
    <name evidence="7" type="ORF">NPIL_626801</name>
</gene>
<dbReference type="PANTHER" id="PTHR24049">
    <property type="entry name" value="CRUMBS FAMILY MEMBER"/>
    <property type="match status" value="1"/>
</dbReference>
<keyword evidence="8" id="KW-1185">Reference proteome</keyword>
<accession>A0A8X6ISN6</accession>